<dbReference type="Pfam" id="PF12894">
    <property type="entry name" value="ANAPC4_WD40"/>
    <property type="match status" value="1"/>
</dbReference>
<feature type="domain" description="Anaphase-promoting complex subunit 4-like WD40" evidence="4">
    <location>
        <begin position="18"/>
        <end position="75"/>
    </location>
</feature>
<gene>
    <name evidence="5" type="ORF">GMBLW1_17110</name>
</gene>
<name>A0A6C2YLZ4_9BACT</name>
<keyword evidence="2" id="KW-0677">Repeat</keyword>
<reference evidence="5" key="1">
    <citation type="submission" date="2019-04" db="EMBL/GenBank/DDBJ databases">
        <authorList>
            <consortium name="Science for Life Laboratories"/>
        </authorList>
    </citation>
    <scope>NUCLEOTIDE SEQUENCE</scope>
    <source>
        <strain evidence="5">MBLW1</strain>
    </source>
</reference>
<dbReference type="SUPFAM" id="SSF50998">
    <property type="entry name" value="Quinoprotein alcohol dehydrogenase-like"/>
    <property type="match status" value="1"/>
</dbReference>
<keyword evidence="1 3" id="KW-0853">WD repeat</keyword>
<dbReference type="InterPro" id="IPR015943">
    <property type="entry name" value="WD40/YVTN_repeat-like_dom_sf"/>
</dbReference>
<evidence type="ECO:0000313" key="6">
    <source>
        <dbReference type="Proteomes" id="UP000464378"/>
    </source>
</evidence>
<feature type="repeat" description="WD" evidence="3">
    <location>
        <begin position="61"/>
        <end position="101"/>
    </location>
</feature>
<dbReference type="RefSeq" id="WP_162657443.1">
    <property type="nucleotide sequence ID" value="NZ_LR593887.1"/>
</dbReference>
<protein>
    <recommendedName>
        <fullName evidence="4">Anaphase-promoting complex subunit 4-like WD40 domain-containing protein</fullName>
    </recommendedName>
</protein>
<evidence type="ECO:0000256" key="2">
    <source>
        <dbReference type="ARBA" id="ARBA00022737"/>
    </source>
</evidence>
<dbReference type="InParanoid" id="A0A6C2YLZ4"/>
<dbReference type="KEGG" id="tim:GMBLW1_17110"/>
<dbReference type="Pfam" id="PF00400">
    <property type="entry name" value="WD40"/>
    <property type="match status" value="2"/>
</dbReference>
<dbReference type="AlphaFoldDB" id="A0A6C2YLZ4"/>
<evidence type="ECO:0000313" key="5">
    <source>
        <dbReference type="EMBL" id="VIP02249.1"/>
    </source>
</evidence>
<dbReference type="EMBL" id="LR586016">
    <property type="protein sequence ID" value="VIP02249.1"/>
    <property type="molecule type" value="Genomic_DNA"/>
</dbReference>
<dbReference type="PROSITE" id="PS50082">
    <property type="entry name" value="WD_REPEATS_2"/>
    <property type="match status" value="2"/>
</dbReference>
<dbReference type="Proteomes" id="UP000464378">
    <property type="component" value="Chromosome"/>
</dbReference>
<keyword evidence="6" id="KW-1185">Reference proteome</keyword>
<organism evidence="5">
    <name type="scientific">Tuwongella immobilis</name>
    <dbReference type="NCBI Taxonomy" id="692036"/>
    <lineage>
        <taxon>Bacteria</taxon>
        <taxon>Pseudomonadati</taxon>
        <taxon>Planctomycetota</taxon>
        <taxon>Planctomycetia</taxon>
        <taxon>Gemmatales</taxon>
        <taxon>Gemmataceae</taxon>
        <taxon>Tuwongella</taxon>
    </lineage>
</organism>
<evidence type="ECO:0000259" key="4">
    <source>
        <dbReference type="Pfam" id="PF12894"/>
    </source>
</evidence>
<dbReference type="InterPro" id="IPR024977">
    <property type="entry name" value="Apc4-like_WD40_dom"/>
</dbReference>
<dbReference type="PANTHER" id="PTHR19848">
    <property type="entry name" value="WD40 REPEAT PROTEIN"/>
    <property type="match status" value="1"/>
</dbReference>
<sequence>MAKLVEFKQLPPRLTARWKVALDGHIVALEWSPDGKSVAAASVEGMIQIIANESGAIRQTLVGHKRGTNRVGWNDNRRLTSIGLDGAIRVWDTLTGEQESERDAGAKWADQLEWNAERSHLVSGAGKLVRLWDAAGNALHTLPEQASSILGLAWRPNAAEFAVATSRGVQIWDMAATVKATKEWAGAPTGMAWSHSGQCLAIGDQDATVHFWIIRGDHHLRMMGYPVKVKHLSWDAKDQLLATNAGSQVAVWDCTPPGPEGRTPIMLPTAGDASLVTALGFQRFGTLLAVGTDEELLQLWDVRKPKQPVAKAKAPGVVSSVAWSPGDTRLAVGTESGEVCLFATQ</sequence>
<feature type="repeat" description="WD" evidence="3">
    <location>
        <begin position="269"/>
        <end position="310"/>
    </location>
</feature>
<dbReference type="PANTHER" id="PTHR19848:SF8">
    <property type="entry name" value="F-BOX AND WD REPEAT DOMAIN CONTAINING 7"/>
    <property type="match status" value="1"/>
</dbReference>
<dbReference type="SMART" id="SM00320">
    <property type="entry name" value="WD40"/>
    <property type="match status" value="8"/>
</dbReference>
<dbReference type="EMBL" id="LR593887">
    <property type="protein sequence ID" value="VTS00834.1"/>
    <property type="molecule type" value="Genomic_DNA"/>
</dbReference>
<dbReference type="Gene3D" id="2.130.10.10">
    <property type="entry name" value="YVTN repeat-like/Quinoprotein amine dehydrogenase"/>
    <property type="match status" value="2"/>
</dbReference>
<accession>A0A6C2YLZ4</accession>
<dbReference type="InterPro" id="IPR001680">
    <property type="entry name" value="WD40_rpt"/>
</dbReference>
<proteinExistence type="predicted"/>
<dbReference type="InterPro" id="IPR011047">
    <property type="entry name" value="Quinoprotein_ADH-like_sf"/>
</dbReference>
<evidence type="ECO:0000256" key="3">
    <source>
        <dbReference type="PROSITE-ProRule" id="PRU00221"/>
    </source>
</evidence>
<evidence type="ECO:0000256" key="1">
    <source>
        <dbReference type="ARBA" id="ARBA00022574"/>
    </source>
</evidence>